<evidence type="ECO:0000256" key="3">
    <source>
        <dbReference type="ARBA" id="ARBA00011748"/>
    </source>
</evidence>
<dbReference type="SMART" id="SM00741">
    <property type="entry name" value="SapB"/>
    <property type="match status" value="2"/>
</dbReference>
<evidence type="ECO:0000256" key="12">
    <source>
        <dbReference type="ARBA" id="ARBA00037150"/>
    </source>
</evidence>
<dbReference type="OrthoDB" id="69496at2759"/>
<dbReference type="SUPFAM" id="SSF47862">
    <property type="entry name" value="Saposin"/>
    <property type="match status" value="2"/>
</dbReference>
<feature type="non-terminal residue" evidence="21">
    <location>
        <position position="1"/>
    </location>
</feature>
<keyword evidence="4" id="KW-0767">Surface film</keyword>
<dbReference type="GO" id="GO:0005576">
    <property type="term" value="C:extracellular region"/>
    <property type="evidence" value="ECO:0007669"/>
    <property type="project" value="UniProtKB-SubCell"/>
</dbReference>
<dbReference type="FunFam" id="1.10.225.10:FF:000002">
    <property type="entry name" value="prosaposin isoform X2"/>
    <property type="match status" value="1"/>
</dbReference>
<evidence type="ECO:0000256" key="16">
    <source>
        <dbReference type="ARBA" id="ARBA00040265"/>
    </source>
</evidence>
<proteinExistence type="predicted"/>
<comment type="subunit">
    <text evidence="3">Homodimer; disulfide-linked.</text>
</comment>
<evidence type="ECO:0000256" key="10">
    <source>
        <dbReference type="ARBA" id="ARBA00023180"/>
    </source>
</evidence>
<keyword evidence="11" id="KW-0458">Lysosome</keyword>
<dbReference type="GO" id="GO:0006665">
    <property type="term" value="P:sphingolipid metabolic process"/>
    <property type="evidence" value="ECO:0007669"/>
    <property type="project" value="InterPro"/>
</dbReference>
<evidence type="ECO:0000256" key="13">
    <source>
        <dbReference type="ARBA" id="ARBA00037221"/>
    </source>
</evidence>
<dbReference type="Pfam" id="PF02199">
    <property type="entry name" value="SapA"/>
    <property type="match status" value="1"/>
</dbReference>
<dbReference type="GO" id="GO:0007585">
    <property type="term" value="P:respiratory gaseous exchange by respiratory system"/>
    <property type="evidence" value="ECO:0007669"/>
    <property type="project" value="UniProtKB-KW"/>
</dbReference>
<keyword evidence="22" id="KW-1185">Reference proteome</keyword>
<dbReference type="FunFam" id="1.10.225.10:FF:000008">
    <property type="entry name" value="Pulmonary surfactant-associated protein B"/>
    <property type="match status" value="1"/>
</dbReference>
<dbReference type="InterPro" id="IPR011001">
    <property type="entry name" value="Saposin-like"/>
</dbReference>
<evidence type="ECO:0000256" key="11">
    <source>
        <dbReference type="ARBA" id="ARBA00023228"/>
    </source>
</evidence>
<dbReference type="InterPro" id="IPR051428">
    <property type="entry name" value="Sphingo_Act-Surfact_Prot"/>
</dbReference>
<dbReference type="PANTHER" id="PTHR11480:SF36">
    <property type="entry name" value="PROSAPOSIN"/>
    <property type="match status" value="1"/>
</dbReference>
<feature type="domain" description="Saposin A-type" evidence="20">
    <location>
        <begin position="219"/>
        <end position="255"/>
    </location>
</feature>
<evidence type="ECO:0000256" key="8">
    <source>
        <dbReference type="ARBA" id="ARBA00022737"/>
    </source>
</evidence>
<dbReference type="GO" id="GO:0019216">
    <property type="term" value="P:regulation of lipid metabolic process"/>
    <property type="evidence" value="ECO:0007669"/>
    <property type="project" value="TreeGrafter"/>
</dbReference>
<evidence type="ECO:0000313" key="21">
    <source>
        <dbReference type="EMBL" id="NXC51325.1"/>
    </source>
</evidence>
<evidence type="ECO:0000259" key="20">
    <source>
        <dbReference type="PROSITE" id="PS51110"/>
    </source>
</evidence>
<dbReference type="PRINTS" id="PR01797">
    <property type="entry name" value="SAPOSIN"/>
</dbReference>
<evidence type="ECO:0000313" key="22">
    <source>
        <dbReference type="Proteomes" id="UP000613066"/>
    </source>
</evidence>
<evidence type="ECO:0000256" key="4">
    <source>
        <dbReference type="ARBA" id="ARBA00022439"/>
    </source>
</evidence>
<keyword evidence="5" id="KW-0964">Secreted</keyword>
<evidence type="ECO:0000256" key="7">
    <source>
        <dbReference type="ARBA" id="ARBA00022729"/>
    </source>
</evidence>
<dbReference type="PROSITE" id="PS51110">
    <property type="entry name" value="SAP_A"/>
    <property type="match status" value="1"/>
</dbReference>
<evidence type="ECO:0000256" key="14">
    <source>
        <dbReference type="ARBA" id="ARBA00037231"/>
    </source>
</evidence>
<dbReference type="InterPro" id="IPR007856">
    <property type="entry name" value="SapB_1"/>
</dbReference>
<dbReference type="Proteomes" id="UP000613066">
    <property type="component" value="Unassembled WGS sequence"/>
</dbReference>
<name>A0A851PIC5_9GALL</name>
<keyword evidence="7" id="KW-0732">Signal</keyword>
<comment type="function">
    <text evidence="12">Saposin-A and saposin-C stimulate the hydrolysis of glucosylceramide by beta-glucosylceramidase (EC 3.2.1.45) and galactosylceramide by beta-galactosylceramidase (EC 3.2.1.46). Saposin-C apparently acts by combining with the enzyme and acidic lipid to form an activated complex, rather than by solubilizing the substrate.</text>
</comment>
<dbReference type="InterPro" id="IPR008138">
    <property type="entry name" value="SapB_2"/>
</dbReference>
<keyword evidence="8" id="KW-0677">Repeat</keyword>
<sequence>VSPQDPRELCSLLGLCPEAEPGPLRTLLAERMAQLLDTLLANEEATPLCEMCEFAVRVAEGLLENNVTEEQLVNDIEKVCYMLPHGVIGQCKDFVDSYGKAVVIMLLEATDPQAICTMLHFCPRRGAAGGVTTTALEPSAGTFCNVCQILITYLDNELLKNETLAELGSVLEKACELLPSPLTGQCEALVVQYEPAAVRLLVQMMDPDFVCTKLRACDSQLSSAPCAQGPGYWCTSMATATECDAVEHCRQHVWD</sequence>
<dbReference type="PANTHER" id="PTHR11480">
    <property type="entry name" value="SAPOSIN-RELATED"/>
    <property type="match status" value="1"/>
</dbReference>
<dbReference type="InterPro" id="IPR008139">
    <property type="entry name" value="SaposinB_dom"/>
</dbReference>
<keyword evidence="10" id="KW-0325">Glycoprotein</keyword>
<dbReference type="AlphaFoldDB" id="A0A851PIC5"/>
<dbReference type="GO" id="GO:0007193">
    <property type="term" value="P:adenylate cyclase-inhibiting G protein-coupled receptor signaling pathway"/>
    <property type="evidence" value="ECO:0007669"/>
    <property type="project" value="TreeGrafter"/>
</dbReference>
<reference evidence="21" key="1">
    <citation type="submission" date="2019-09" db="EMBL/GenBank/DDBJ databases">
        <title>Bird 10,000 Genomes (B10K) Project - Family phase.</title>
        <authorList>
            <person name="Zhang G."/>
        </authorList>
    </citation>
    <scope>NUCLEOTIDE SEQUENCE</scope>
    <source>
        <strain evidence="21">B10K-DU-001-08</strain>
        <tissue evidence="21">Muscle</tissue>
    </source>
</reference>
<dbReference type="SMART" id="SM00162">
    <property type="entry name" value="SAPA"/>
    <property type="match status" value="1"/>
</dbReference>
<dbReference type="Pfam" id="PF03489">
    <property type="entry name" value="SapB_2"/>
    <property type="match status" value="2"/>
</dbReference>
<evidence type="ECO:0000256" key="2">
    <source>
        <dbReference type="ARBA" id="ARBA00004371"/>
    </source>
</evidence>
<protein>
    <recommendedName>
        <fullName evidence="16">Prosaposin</fullName>
    </recommendedName>
    <alternativeName>
        <fullName evidence="17">Pulmonary surfactant-associated protein B</fullName>
    </alternativeName>
    <alternativeName>
        <fullName evidence="18">Pulmonary surfactant-associated proteolipid SPL(Phe)</fullName>
    </alternativeName>
</protein>
<dbReference type="InterPro" id="IPR008373">
    <property type="entry name" value="Saposin"/>
</dbReference>
<dbReference type="GO" id="GO:0005764">
    <property type="term" value="C:lysosome"/>
    <property type="evidence" value="ECO:0007669"/>
    <property type="project" value="InterPro"/>
</dbReference>
<feature type="non-terminal residue" evidence="21">
    <location>
        <position position="255"/>
    </location>
</feature>
<comment type="subcellular location">
    <subcellularLocation>
        <location evidence="2">Lysosome</location>
    </subcellularLocation>
    <subcellularLocation>
        <location evidence="1">Secreted</location>
        <location evidence="1">Extracellular space</location>
        <location evidence="1">Surface film</location>
    </subcellularLocation>
</comment>
<dbReference type="PROSITE" id="PS50015">
    <property type="entry name" value="SAP_B"/>
    <property type="match status" value="2"/>
</dbReference>
<evidence type="ECO:0000259" key="19">
    <source>
        <dbReference type="PROSITE" id="PS50015"/>
    </source>
</evidence>
<comment type="caution">
    <text evidence="21">The sequence shown here is derived from an EMBL/GenBank/DDBJ whole genome shotgun (WGS) entry which is preliminary data.</text>
</comment>
<evidence type="ECO:0000256" key="17">
    <source>
        <dbReference type="ARBA" id="ARBA00041094"/>
    </source>
</evidence>
<accession>A0A851PIC5</accession>
<gene>
    <name evidence="21" type="primary">Psap_0</name>
    <name evidence="21" type="ORF">PENPIL_R03252</name>
</gene>
<evidence type="ECO:0000256" key="1">
    <source>
        <dbReference type="ARBA" id="ARBA00004364"/>
    </source>
</evidence>
<evidence type="ECO:0000256" key="6">
    <source>
        <dbReference type="ARBA" id="ARBA00022713"/>
    </source>
</evidence>
<evidence type="ECO:0000256" key="18">
    <source>
        <dbReference type="ARBA" id="ARBA00041785"/>
    </source>
</evidence>
<feature type="domain" description="Saposin B-type" evidence="19">
    <location>
        <begin position="45"/>
        <end position="126"/>
    </location>
</feature>
<feature type="domain" description="Saposin B-type" evidence="19">
    <location>
        <begin position="140"/>
        <end position="221"/>
    </location>
</feature>
<evidence type="ECO:0000256" key="5">
    <source>
        <dbReference type="ARBA" id="ARBA00022525"/>
    </source>
</evidence>
<evidence type="ECO:0000256" key="15">
    <source>
        <dbReference type="ARBA" id="ARBA00037606"/>
    </source>
</evidence>
<evidence type="ECO:0000256" key="9">
    <source>
        <dbReference type="ARBA" id="ARBA00023157"/>
    </source>
</evidence>
<comment type="function">
    <text evidence="15">Saposin-B stimulates the hydrolysis of galacto-cerebroside sulfate by arylsulfatase A (EC 3.1.6.8), GM1 gangliosides by beta-galactosidase (EC 3.2.1.23) and globotriaosylceramide by alpha-galactosidase A (EC 3.2.1.22). Saposin-B forms a solubilizing complex with the substrates of the sphingolipid hydrolases.</text>
</comment>
<comment type="function">
    <text evidence="14">Saposin-D is a specific sphingomyelin phosphodiesterase activator (EC 3.1.4.12).</text>
</comment>
<dbReference type="EMBL" id="WBMW01006495">
    <property type="protein sequence ID" value="NXC51325.1"/>
    <property type="molecule type" value="Genomic_DNA"/>
</dbReference>
<keyword evidence="6" id="KW-0305">Gaseous exchange</keyword>
<keyword evidence="9" id="KW-1015">Disulfide bond</keyword>
<organism evidence="21 22">
    <name type="scientific">Penelope pileata</name>
    <dbReference type="NCBI Taxonomy" id="1118817"/>
    <lineage>
        <taxon>Eukaryota</taxon>
        <taxon>Metazoa</taxon>
        <taxon>Chordata</taxon>
        <taxon>Craniata</taxon>
        <taxon>Vertebrata</taxon>
        <taxon>Euteleostomi</taxon>
        <taxon>Archelosauria</taxon>
        <taxon>Archosauria</taxon>
        <taxon>Dinosauria</taxon>
        <taxon>Saurischia</taxon>
        <taxon>Theropoda</taxon>
        <taxon>Coelurosauria</taxon>
        <taxon>Aves</taxon>
        <taxon>Neognathae</taxon>
        <taxon>Galloanserae</taxon>
        <taxon>Galliformes</taxon>
        <taxon>Cracidae</taxon>
        <taxon>Penelope</taxon>
    </lineage>
</organism>
<dbReference type="InterPro" id="IPR003119">
    <property type="entry name" value="SAP_A"/>
</dbReference>
<comment type="function">
    <text evidence="13">Pulmonary surfactant-associated proteins promote alveolar stability by lowering the surface tension at the air-liquid interface in the peripheral air spaces. SP-B increases the collapse pressure of palmitic acid to nearly 70 millinewtons per meter.</text>
</comment>
<dbReference type="Pfam" id="PF05184">
    <property type="entry name" value="SapB_1"/>
    <property type="match status" value="2"/>
</dbReference>
<dbReference type="Gene3D" id="1.10.225.10">
    <property type="entry name" value="Saposin-like"/>
    <property type="match status" value="2"/>
</dbReference>
<dbReference type="GO" id="GO:0016020">
    <property type="term" value="C:membrane"/>
    <property type="evidence" value="ECO:0007669"/>
    <property type="project" value="GOC"/>
</dbReference>